<feature type="region of interest" description="Disordered" evidence="1">
    <location>
        <begin position="113"/>
        <end position="143"/>
    </location>
</feature>
<dbReference type="InterPro" id="IPR040150">
    <property type="entry name" value="Iwr1"/>
</dbReference>
<organism evidence="2 3">
    <name type="scientific">Trichoglossum hirsutum</name>
    <dbReference type="NCBI Taxonomy" id="265104"/>
    <lineage>
        <taxon>Eukaryota</taxon>
        <taxon>Fungi</taxon>
        <taxon>Dikarya</taxon>
        <taxon>Ascomycota</taxon>
        <taxon>Pezizomycotina</taxon>
        <taxon>Geoglossomycetes</taxon>
        <taxon>Geoglossales</taxon>
        <taxon>Geoglossaceae</taxon>
        <taxon>Trichoglossum</taxon>
    </lineage>
</organism>
<dbReference type="PANTHER" id="PTHR28063:SF1">
    <property type="entry name" value="RNA POLYMERASE II NUCLEAR LOCALIZATION PROTEIN IWR1"/>
    <property type="match status" value="1"/>
</dbReference>
<comment type="caution">
    <text evidence="2">The sequence shown here is derived from an EMBL/GenBank/DDBJ whole genome shotgun (WGS) entry which is preliminary data.</text>
</comment>
<reference evidence="2" key="1">
    <citation type="submission" date="2021-03" db="EMBL/GenBank/DDBJ databases">
        <title>Comparative genomics and phylogenomic investigation of the class Geoglossomycetes provide insights into ecological specialization and systematics.</title>
        <authorList>
            <person name="Melie T."/>
            <person name="Pirro S."/>
            <person name="Miller A.N."/>
            <person name="Quandt A."/>
        </authorList>
    </citation>
    <scope>NUCLEOTIDE SEQUENCE</scope>
    <source>
        <strain evidence="2">CAQ_001_2017</strain>
    </source>
</reference>
<proteinExistence type="predicted"/>
<dbReference type="PANTHER" id="PTHR28063">
    <property type="entry name" value="RNA POLYMERASE II NUCLEAR LOCALIZATION PROTEIN IWR1"/>
    <property type="match status" value="1"/>
</dbReference>
<dbReference type="EMBL" id="JAGHQM010003079">
    <property type="protein sequence ID" value="KAH0547927.1"/>
    <property type="molecule type" value="Genomic_DNA"/>
</dbReference>
<dbReference type="AlphaFoldDB" id="A0A9P8IEA5"/>
<dbReference type="GO" id="GO:0006606">
    <property type="term" value="P:protein import into nucleus"/>
    <property type="evidence" value="ECO:0007669"/>
    <property type="project" value="InterPro"/>
</dbReference>
<dbReference type="GO" id="GO:0005737">
    <property type="term" value="C:cytoplasm"/>
    <property type="evidence" value="ECO:0007669"/>
    <property type="project" value="TreeGrafter"/>
</dbReference>
<evidence type="ECO:0000313" key="2">
    <source>
        <dbReference type="EMBL" id="KAH0547927.1"/>
    </source>
</evidence>
<feature type="region of interest" description="Disordered" evidence="1">
    <location>
        <begin position="155"/>
        <end position="189"/>
    </location>
</feature>
<sequence length="218" mass="24084">MALPPEKVKIKRKKDDDPVEALYIASEDDENPKKRRHTEFIFRRVQADDNIRATQNRVVSSGRVGTRGLNSEGIVPRIHETLPGEANSSGVQDDRNVLYKLLAEEQSKRIPMDLPVRNKDPPGGLSTSVGIQKPEIQKPQLSPVTNDPAAVAAAASPKALQPRRFHLSKSSPVTPYPRSPVSGVQKRKKGGALKNEVAIFIEKENRTLRRPHGLCAGR</sequence>
<evidence type="ECO:0000313" key="3">
    <source>
        <dbReference type="Proteomes" id="UP000750711"/>
    </source>
</evidence>
<name>A0A9P8IEA5_9PEZI</name>
<accession>A0A9P8IEA5</accession>
<gene>
    <name evidence="2" type="ORF">GP486_008333</name>
</gene>
<dbReference type="Proteomes" id="UP000750711">
    <property type="component" value="Unassembled WGS sequence"/>
</dbReference>
<evidence type="ECO:0000256" key="1">
    <source>
        <dbReference type="SAM" id="MobiDB-lite"/>
    </source>
</evidence>
<keyword evidence="3" id="KW-1185">Reference proteome</keyword>
<protein>
    <submittedName>
        <fullName evidence="2">Uncharacterized protein</fullName>
    </submittedName>
</protein>